<dbReference type="PANTHER" id="PTHR30055">
    <property type="entry name" value="HTH-TYPE TRANSCRIPTIONAL REGULATOR RUTR"/>
    <property type="match status" value="1"/>
</dbReference>
<evidence type="ECO:0000256" key="4">
    <source>
        <dbReference type="PROSITE-ProRule" id="PRU00335"/>
    </source>
</evidence>
<protein>
    <recommendedName>
        <fullName evidence="5">HTH tetR-type domain-containing protein</fullName>
    </recommendedName>
</protein>
<dbReference type="RefSeq" id="WP_054737507.1">
    <property type="nucleotide sequence ID" value="NZ_AYZM01000064.1"/>
</dbReference>
<evidence type="ECO:0000313" key="6">
    <source>
        <dbReference type="EMBL" id="KRN25695.1"/>
    </source>
</evidence>
<accession>A0A0R2FB91</accession>
<dbReference type="GO" id="GO:0000976">
    <property type="term" value="F:transcription cis-regulatory region binding"/>
    <property type="evidence" value="ECO:0007669"/>
    <property type="project" value="TreeGrafter"/>
</dbReference>
<dbReference type="SUPFAM" id="SSF46689">
    <property type="entry name" value="Homeodomain-like"/>
    <property type="match status" value="1"/>
</dbReference>
<keyword evidence="2 4" id="KW-0238">DNA-binding</keyword>
<dbReference type="Proteomes" id="UP000051442">
    <property type="component" value="Unassembled WGS sequence"/>
</dbReference>
<dbReference type="OrthoDB" id="9814200at2"/>
<dbReference type="InterPro" id="IPR001647">
    <property type="entry name" value="HTH_TetR"/>
</dbReference>
<dbReference type="PROSITE" id="PS50977">
    <property type="entry name" value="HTH_TETR_2"/>
    <property type="match status" value="1"/>
</dbReference>
<proteinExistence type="predicted"/>
<evidence type="ECO:0000313" key="7">
    <source>
        <dbReference type="Proteomes" id="UP000051442"/>
    </source>
</evidence>
<dbReference type="Gene3D" id="1.10.357.10">
    <property type="entry name" value="Tetracycline Repressor, domain 2"/>
    <property type="match status" value="1"/>
</dbReference>
<feature type="domain" description="HTH tetR-type" evidence="5">
    <location>
        <begin position="9"/>
        <end position="69"/>
    </location>
</feature>
<evidence type="ECO:0000256" key="2">
    <source>
        <dbReference type="ARBA" id="ARBA00023125"/>
    </source>
</evidence>
<evidence type="ECO:0000256" key="3">
    <source>
        <dbReference type="ARBA" id="ARBA00023163"/>
    </source>
</evidence>
<feature type="DNA-binding region" description="H-T-H motif" evidence="4">
    <location>
        <begin position="32"/>
        <end position="51"/>
    </location>
</feature>
<sequence length="207" mass="23993">MTKNETRGDHQKEKMIKVARELFATQGFEATTTRKINKEAGTAEGLLYYYFPHGKHEILDTIVYRGIMSRMNQVQISFEGCQTISDLEDRLMTVFERVWQVFQDEASYQSFMITIRERMLLSDKQADWLMQVLESLVSMISAQFKTISTILPVDATQYRPLARVITSIYQKVIYDELLIRNNREMTPAIKAALRPQLQLVLGLLQTA</sequence>
<evidence type="ECO:0000259" key="5">
    <source>
        <dbReference type="PROSITE" id="PS50977"/>
    </source>
</evidence>
<keyword evidence="3" id="KW-0804">Transcription</keyword>
<comment type="caution">
    <text evidence="6">The sequence shown here is derived from an EMBL/GenBank/DDBJ whole genome shotgun (WGS) entry which is preliminary data.</text>
</comment>
<keyword evidence="7" id="KW-1185">Reference proteome</keyword>
<dbReference type="PANTHER" id="PTHR30055:SF234">
    <property type="entry name" value="HTH-TYPE TRANSCRIPTIONAL REGULATOR BETI"/>
    <property type="match status" value="1"/>
</dbReference>
<dbReference type="AlphaFoldDB" id="A0A0R2FB91"/>
<keyword evidence="1" id="KW-0805">Transcription regulation</keyword>
<dbReference type="PATRIC" id="fig|1423804.4.peg.273"/>
<name>A0A0R2FB91_9LACO</name>
<gene>
    <name evidence="6" type="ORF">FD14_GL000251</name>
</gene>
<evidence type="ECO:0000256" key="1">
    <source>
        <dbReference type="ARBA" id="ARBA00023015"/>
    </source>
</evidence>
<dbReference type="EMBL" id="AYZM01000064">
    <property type="protein sequence ID" value="KRN25695.1"/>
    <property type="molecule type" value="Genomic_DNA"/>
</dbReference>
<organism evidence="6 7">
    <name type="scientific">Secundilactobacillus similis DSM 23365 = JCM 2765</name>
    <dbReference type="NCBI Taxonomy" id="1423804"/>
    <lineage>
        <taxon>Bacteria</taxon>
        <taxon>Bacillati</taxon>
        <taxon>Bacillota</taxon>
        <taxon>Bacilli</taxon>
        <taxon>Lactobacillales</taxon>
        <taxon>Lactobacillaceae</taxon>
        <taxon>Secundilactobacillus</taxon>
    </lineage>
</organism>
<dbReference type="Pfam" id="PF00440">
    <property type="entry name" value="TetR_N"/>
    <property type="match status" value="1"/>
</dbReference>
<dbReference type="STRING" id="1423804.FD14_GL000251"/>
<dbReference type="InterPro" id="IPR009057">
    <property type="entry name" value="Homeodomain-like_sf"/>
</dbReference>
<dbReference type="GO" id="GO:0003700">
    <property type="term" value="F:DNA-binding transcription factor activity"/>
    <property type="evidence" value="ECO:0007669"/>
    <property type="project" value="TreeGrafter"/>
</dbReference>
<dbReference type="InterPro" id="IPR050109">
    <property type="entry name" value="HTH-type_TetR-like_transc_reg"/>
</dbReference>
<reference evidence="6 7" key="1">
    <citation type="journal article" date="2015" name="Genome Announc.">
        <title>Expanding the biotechnology potential of lactobacilli through comparative genomics of 213 strains and associated genera.</title>
        <authorList>
            <person name="Sun Z."/>
            <person name="Harris H.M."/>
            <person name="McCann A."/>
            <person name="Guo C."/>
            <person name="Argimon S."/>
            <person name="Zhang W."/>
            <person name="Yang X."/>
            <person name="Jeffery I.B."/>
            <person name="Cooney J.C."/>
            <person name="Kagawa T.F."/>
            <person name="Liu W."/>
            <person name="Song Y."/>
            <person name="Salvetti E."/>
            <person name="Wrobel A."/>
            <person name="Rasinkangas P."/>
            <person name="Parkhill J."/>
            <person name="Rea M.C."/>
            <person name="O'Sullivan O."/>
            <person name="Ritari J."/>
            <person name="Douillard F.P."/>
            <person name="Paul Ross R."/>
            <person name="Yang R."/>
            <person name="Briner A.E."/>
            <person name="Felis G.E."/>
            <person name="de Vos W.M."/>
            <person name="Barrangou R."/>
            <person name="Klaenhammer T.R."/>
            <person name="Caufield P.W."/>
            <person name="Cui Y."/>
            <person name="Zhang H."/>
            <person name="O'Toole P.W."/>
        </authorList>
    </citation>
    <scope>NUCLEOTIDE SEQUENCE [LARGE SCALE GENOMIC DNA]</scope>
    <source>
        <strain evidence="6 7">DSM 23365</strain>
    </source>
</reference>